<keyword evidence="2" id="KW-1185">Reference proteome</keyword>
<proteinExistence type="predicted"/>
<evidence type="ECO:0000313" key="2">
    <source>
        <dbReference type="Proteomes" id="UP000036923"/>
    </source>
</evidence>
<protein>
    <submittedName>
        <fullName evidence="1">Uncharacterized protein</fullName>
    </submittedName>
</protein>
<dbReference type="STRING" id="398512.Bccel_2321"/>
<reference evidence="2" key="1">
    <citation type="submission" date="2015-07" db="EMBL/GenBank/DDBJ databases">
        <title>Near-Complete Genome Sequence of the Cellulolytic Bacterium Bacteroides (Pseudobacteroides) cellulosolvens ATCC 35603.</title>
        <authorList>
            <person name="Dassa B."/>
            <person name="Utturkar S.M."/>
            <person name="Klingeman D.M."/>
            <person name="Hurt R.A."/>
            <person name="Keller M."/>
            <person name="Xu J."/>
            <person name="Reddy Y.H.K."/>
            <person name="Borovok I."/>
            <person name="Grinberg I.R."/>
            <person name="Lamed R."/>
            <person name="Zhivin O."/>
            <person name="Bayer E.A."/>
            <person name="Brown S.D."/>
        </authorList>
    </citation>
    <scope>NUCLEOTIDE SEQUENCE [LARGE SCALE GENOMIC DNA]</scope>
    <source>
        <strain evidence="2">DSM 2933</strain>
    </source>
</reference>
<comment type="caution">
    <text evidence="1">The sequence shown here is derived from an EMBL/GenBank/DDBJ whole genome shotgun (WGS) entry which is preliminary data.</text>
</comment>
<dbReference type="Proteomes" id="UP000036923">
    <property type="component" value="Unassembled WGS sequence"/>
</dbReference>
<gene>
    <name evidence="1" type="ORF">Bccel_2321</name>
</gene>
<dbReference type="OrthoDB" id="2968447at2"/>
<evidence type="ECO:0000313" key="1">
    <source>
        <dbReference type="EMBL" id="KNY27056.1"/>
    </source>
</evidence>
<sequence length="61" mass="7149">MFNFKTIKCTNCGSVVFNLPEMEAKKLHNFDLKCEDCNFEVIKNIFESDYVYDLKEVKCTA</sequence>
<dbReference type="AlphaFoldDB" id="A0A0L6JMN3"/>
<name>A0A0L6JMN3_9FIRM</name>
<accession>A0A0L6JMN3</accession>
<dbReference type="EMBL" id="LGTC01000001">
    <property type="protein sequence ID" value="KNY27056.1"/>
    <property type="molecule type" value="Genomic_DNA"/>
</dbReference>
<dbReference type="RefSeq" id="WP_036941770.1">
    <property type="nucleotide sequence ID" value="NZ_JQKC01000016.1"/>
</dbReference>
<organism evidence="1 2">
    <name type="scientific">Pseudobacteroides cellulosolvens ATCC 35603 = DSM 2933</name>
    <dbReference type="NCBI Taxonomy" id="398512"/>
    <lineage>
        <taxon>Bacteria</taxon>
        <taxon>Bacillati</taxon>
        <taxon>Bacillota</taxon>
        <taxon>Clostridia</taxon>
        <taxon>Eubacteriales</taxon>
        <taxon>Oscillospiraceae</taxon>
        <taxon>Pseudobacteroides</taxon>
    </lineage>
</organism>